<dbReference type="Gene3D" id="1.20.1250.20">
    <property type="entry name" value="MFS general substrate transporter like domains"/>
    <property type="match status" value="2"/>
</dbReference>
<comment type="similarity">
    <text evidence="2">Belongs to the unc-93 family.</text>
</comment>
<reference evidence="7" key="1">
    <citation type="submission" date="2021-12" db="EMBL/GenBank/DDBJ databases">
        <authorList>
            <person name="King R."/>
        </authorList>
    </citation>
    <scope>NUCLEOTIDE SEQUENCE</scope>
</reference>
<proteinExistence type="inferred from homology"/>
<dbReference type="Pfam" id="PF05978">
    <property type="entry name" value="UNC-93"/>
    <property type="match status" value="1"/>
</dbReference>
<evidence type="ECO:0000256" key="2">
    <source>
        <dbReference type="ARBA" id="ARBA00009172"/>
    </source>
</evidence>
<evidence type="ECO:0000256" key="6">
    <source>
        <dbReference type="SAM" id="Phobius"/>
    </source>
</evidence>
<protein>
    <recommendedName>
        <fullName evidence="9">UNC93-like protein</fullName>
    </recommendedName>
</protein>
<comment type="subcellular location">
    <subcellularLocation>
        <location evidence="1">Membrane</location>
        <topology evidence="1">Multi-pass membrane protein</topology>
    </subcellularLocation>
</comment>
<evidence type="ECO:0008006" key="9">
    <source>
        <dbReference type="Google" id="ProtNLM"/>
    </source>
</evidence>
<gene>
    <name evidence="7" type="ORF">CHILSU_LOCUS1349</name>
</gene>
<dbReference type="Proteomes" id="UP001153292">
    <property type="component" value="Chromosome 11"/>
</dbReference>
<feature type="transmembrane region" description="Helical" evidence="6">
    <location>
        <begin position="339"/>
        <end position="359"/>
    </location>
</feature>
<evidence type="ECO:0000256" key="4">
    <source>
        <dbReference type="ARBA" id="ARBA00022989"/>
    </source>
</evidence>
<feature type="transmembrane region" description="Helical" evidence="6">
    <location>
        <begin position="365"/>
        <end position="385"/>
    </location>
</feature>
<name>A0ABN8ARE3_CHISP</name>
<accession>A0ABN8ARE3</accession>
<keyword evidence="8" id="KW-1185">Reference proteome</keyword>
<organism evidence="7 8">
    <name type="scientific">Chilo suppressalis</name>
    <name type="common">Asiatic rice borer moth</name>
    <dbReference type="NCBI Taxonomy" id="168631"/>
    <lineage>
        <taxon>Eukaryota</taxon>
        <taxon>Metazoa</taxon>
        <taxon>Ecdysozoa</taxon>
        <taxon>Arthropoda</taxon>
        <taxon>Hexapoda</taxon>
        <taxon>Insecta</taxon>
        <taxon>Pterygota</taxon>
        <taxon>Neoptera</taxon>
        <taxon>Endopterygota</taxon>
        <taxon>Lepidoptera</taxon>
        <taxon>Glossata</taxon>
        <taxon>Ditrysia</taxon>
        <taxon>Pyraloidea</taxon>
        <taxon>Crambidae</taxon>
        <taxon>Crambinae</taxon>
        <taxon>Chilo</taxon>
    </lineage>
</organism>
<dbReference type="InterPro" id="IPR051951">
    <property type="entry name" value="UNC-93_regulatory"/>
</dbReference>
<keyword evidence="4 6" id="KW-1133">Transmembrane helix</keyword>
<dbReference type="PANTHER" id="PTHR19444:SF50">
    <property type="match status" value="1"/>
</dbReference>
<feature type="transmembrane region" description="Helical" evidence="6">
    <location>
        <begin position="219"/>
        <end position="241"/>
    </location>
</feature>
<dbReference type="PANTHER" id="PTHR19444">
    <property type="entry name" value="UNC-93 RELATED"/>
    <property type="match status" value="1"/>
</dbReference>
<feature type="transmembrane region" description="Helical" evidence="6">
    <location>
        <begin position="85"/>
        <end position="103"/>
    </location>
</feature>
<evidence type="ECO:0000256" key="1">
    <source>
        <dbReference type="ARBA" id="ARBA00004141"/>
    </source>
</evidence>
<feature type="transmembrane region" description="Helical" evidence="6">
    <location>
        <begin position="20"/>
        <end position="40"/>
    </location>
</feature>
<feature type="transmembrane region" description="Helical" evidence="6">
    <location>
        <begin position="52"/>
        <end position="73"/>
    </location>
</feature>
<dbReference type="InterPro" id="IPR036259">
    <property type="entry name" value="MFS_trans_sf"/>
</dbReference>
<dbReference type="InterPro" id="IPR010291">
    <property type="entry name" value="Ion_channel_UNC-93"/>
</dbReference>
<feature type="transmembrane region" description="Helical" evidence="6">
    <location>
        <begin position="149"/>
        <end position="167"/>
    </location>
</feature>
<keyword evidence="3 6" id="KW-0812">Transmembrane</keyword>
<evidence type="ECO:0000256" key="5">
    <source>
        <dbReference type="ARBA" id="ARBA00023136"/>
    </source>
</evidence>
<dbReference type="SUPFAM" id="SSF103473">
    <property type="entry name" value="MFS general substrate transporter"/>
    <property type="match status" value="1"/>
</dbReference>
<keyword evidence="5 6" id="KW-0472">Membrane</keyword>
<feature type="transmembrane region" description="Helical" evidence="6">
    <location>
        <begin position="406"/>
        <end position="424"/>
    </location>
</feature>
<feature type="transmembrane region" description="Helical" evidence="6">
    <location>
        <begin position="109"/>
        <end position="128"/>
    </location>
</feature>
<evidence type="ECO:0000313" key="7">
    <source>
        <dbReference type="EMBL" id="CAH0398236.1"/>
    </source>
</evidence>
<sequence length="481" mass="52560">MSKEEKQVSEEFHPRETWRILKNVVIISIAFMVQFTAYSGAANLQSSINAEAGLGTASLAAVYAGLIFSNVFLPAVVIKWFGTKWAISISFVTYMPYIAAQLYPTFYTLIPAGLIVGLGGGPLWCAKCTYLSVVSEAYSRISKVSPEKLLVRFLGLFFMIFQMNQVWGNLISSLVLSSGNNTAAVTALNATMIPELCGANFLPSADAAEALQQQPLSKIRIMTCIYLACMAGAALIVGIGVDSMKRYDSVRTGKETGLSGFALLAVTVKLLVEPNQLMLVIINIFVGYQQAFFGADFTAAFVSCAVGTGSVGFVMMTYGLADAIGCIVTGYVAKLTSRVMMISVACVVHTALMVALLAWRPLAGQAPLMFALAALWGLTDSVWLVQINAYYGTLFPGREEAAFANFRLWESVGYIIAYVISPYLRTSQKTYLMFAMMFVGVVLYYTVEYRDRKAKKQLKLKKEETCTDKGFDNIAFQNVEL</sequence>
<feature type="transmembrane region" description="Helical" evidence="6">
    <location>
        <begin position="430"/>
        <end position="447"/>
    </location>
</feature>
<evidence type="ECO:0000313" key="8">
    <source>
        <dbReference type="Proteomes" id="UP001153292"/>
    </source>
</evidence>
<evidence type="ECO:0000256" key="3">
    <source>
        <dbReference type="ARBA" id="ARBA00022692"/>
    </source>
</evidence>
<dbReference type="EMBL" id="OU963904">
    <property type="protein sequence ID" value="CAH0398236.1"/>
    <property type="molecule type" value="Genomic_DNA"/>
</dbReference>